<keyword evidence="2" id="KW-1185">Reference proteome</keyword>
<comment type="caution">
    <text evidence="1">The sequence shown here is derived from an EMBL/GenBank/DDBJ whole genome shotgun (WGS) entry which is preliminary data.</text>
</comment>
<accession>A0A839Z9W4</accession>
<dbReference type="AlphaFoldDB" id="A0A839Z9W4"/>
<evidence type="ECO:0000313" key="1">
    <source>
        <dbReference type="EMBL" id="MBB3771530.1"/>
    </source>
</evidence>
<organism evidence="1 2">
    <name type="scientific">Ancylobacter tetraedralis</name>
    <dbReference type="NCBI Taxonomy" id="217068"/>
    <lineage>
        <taxon>Bacteria</taxon>
        <taxon>Pseudomonadati</taxon>
        <taxon>Pseudomonadota</taxon>
        <taxon>Alphaproteobacteria</taxon>
        <taxon>Hyphomicrobiales</taxon>
        <taxon>Xanthobacteraceae</taxon>
        <taxon>Ancylobacter</taxon>
    </lineage>
</organism>
<reference evidence="1 2" key="1">
    <citation type="submission" date="2020-08" db="EMBL/GenBank/DDBJ databases">
        <title>Genomic Encyclopedia of Type Strains, Phase IV (KMG-IV): sequencing the most valuable type-strain genomes for metagenomic binning, comparative biology and taxonomic classification.</title>
        <authorList>
            <person name="Goeker M."/>
        </authorList>
    </citation>
    <scope>NUCLEOTIDE SEQUENCE [LARGE SCALE GENOMIC DNA]</scope>
    <source>
        <strain evidence="1 2">DSM 5895</strain>
    </source>
</reference>
<name>A0A839Z9W4_9HYPH</name>
<proteinExistence type="predicted"/>
<sequence>MLARAALRLSAIEALCPTASVLAGTGEGFPTMAQHRVFDSRQVLVNELDKRLPGTPCLSVYTEDTMVERRGGIATSTIGDASADLIVVVEIAQKASDEDGEFAQAVIEGDALMRLTLEALGAQVRRVFTRDEKAAGLRRVLMSVQSIKVEPYALPQYGVRMMRDVMTFTCRIADDKYTDAPGLPEPLKRVAEDLPDGAYAKAKLIELGAAFAATTRTPLAGMDIHPTAGDGPAITPPIGG</sequence>
<dbReference type="RefSeq" id="WP_183189678.1">
    <property type="nucleotide sequence ID" value="NZ_JACICD010000003.1"/>
</dbReference>
<gene>
    <name evidence="1" type="ORF">FHS55_002129</name>
</gene>
<protein>
    <submittedName>
        <fullName evidence="1">Uncharacterized protein</fullName>
    </submittedName>
</protein>
<dbReference type="EMBL" id="JACICD010000003">
    <property type="protein sequence ID" value="MBB3771530.1"/>
    <property type="molecule type" value="Genomic_DNA"/>
</dbReference>
<dbReference type="Proteomes" id="UP000533469">
    <property type="component" value="Unassembled WGS sequence"/>
</dbReference>
<evidence type="ECO:0000313" key="2">
    <source>
        <dbReference type="Proteomes" id="UP000533469"/>
    </source>
</evidence>